<proteinExistence type="predicted"/>
<reference evidence="2 3" key="1">
    <citation type="submission" date="2023-08" db="EMBL/GenBank/DDBJ databases">
        <authorList>
            <person name="Buchebner-Jance M."/>
        </authorList>
    </citation>
    <scope>NUCLEOTIDE SEQUENCE [LARGE SCALE GENOMIC DNA]</scope>
    <source>
        <strain evidence="2 3">NCIMB 15475</strain>
    </source>
</reference>
<organism evidence="2 3">
    <name type="scientific">Lacticaseibacillus zeae subsp. silagei</name>
    <dbReference type="NCBI Taxonomy" id="3068307"/>
    <lineage>
        <taxon>Bacteria</taxon>
        <taxon>Bacillati</taxon>
        <taxon>Bacillota</taxon>
        <taxon>Bacilli</taxon>
        <taxon>Lactobacillales</taxon>
        <taxon>Lactobacillaceae</taxon>
        <taxon>Lacticaseibacillus</taxon>
    </lineage>
</organism>
<dbReference type="AlphaFoldDB" id="A0ABD7Z949"/>
<accession>A0ABD7Z949</accession>
<keyword evidence="1" id="KW-0732">Signal</keyword>
<dbReference type="Proteomes" id="UP001229832">
    <property type="component" value="Chromosome"/>
</dbReference>
<dbReference type="GeneID" id="93270420"/>
<evidence type="ECO:0000313" key="3">
    <source>
        <dbReference type="Proteomes" id="UP001229832"/>
    </source>
</evidence>
<feature type="signal peptide" evidence="1">
    <location>
        <begin position="1"/>
        <end position="31"/>
    </location>
</feature>
<evidence type="ECO:0000256" key="1">
    <source>
        <dbReference type="SAM" id="SignalP"/>
    </source>
</evidence>
<evidence type="ECO:0000313" key="2">
    <source>
        <dbReference type="EMBL" id="WLV83498.1"/>
    </source>
</evidence>
<dbReference type="EMBL" id="CP132485">
    <property type="protein sequence ID" value="WLV83498.1"/>
    <property type="molecule type" value="Genomic_DNA"/>
</dbReference>
<sequence>MKKYLFKSVWTKTFVTGLALFALTGATTVSAAGGYWTISQERVSAYGDWSEFGSANVKQTNSNVASFNGDALPNSLGYNVRLINNAGEFRSDQVGLYVNSTSHADNNSGLAGYSYYADVRSQYYEPNQSTVKLHFSADEL</sequence>
<feature type="chain" id="PRO_5044790974" evidence="1">
    <location>
        <begin position="32"/>
        <end position="140"/>
    </location>
</feature>
<keyword evidence="3" id="KW-1185">Reference proteome</keyword>
<dbReference type="RefSeq" id="WP_070651129.1">
    <property type="nucleotide sequence ID" value="NZ_CP132484.1"/>
</dbReference>
<protein>
    <submittedName>
        <fullName evidence="2">Choline-binding protein</fullName>
    </submittedName>
</protein>
<gene>
    <name evidence="2" type="ORF">LACZS2_002740</name>
</gene>
<name>A0ABD7Z949_LACZE</name>